<gene>
    <name evidence="2" type="ORF">GCM10009090_25280</name>
</gene>
<proteinExistence type="predicted"/>
<evidence type="ECO:0000313" key="3">
    <source>
        <dbReference type="Proteomes" id="UP000623958"/>
    </source>
</evidence>
<keyword evidence="3" id="KW-1185">Reference proteome</keyword>
<protein>
    <submittedName>
        <fullName evidence="2">Uncharacterized protein</fullName>
    </submittedName>
</protein>
<organism evidence="2 3">
    <name type="scientific">Xanthomonas boreopolis</name>
    <dbReference type="NCBI Taxonomy" id="86183"/>
    <lineage>
        <taxon>Bacteria</taxon>
        <taxon>Pseudomonadati</taxon>
        <taxon>Pseudomonadota</taxon>
        <taxon>Gammaproteobacteria</taxon>
        <taxon>Lysobacterales</taxon>
        <taxon>Lysobacteraceae</taxon>
        <taxon>Xanthomonas</taxon>
    </lineage>
</organism>
<reference evidence="2" key="1">
    <citation type="journal article" date="2014" name="Int. J. Syst. Evol. Microbiol.">
        <title>Complete genome sequence of Corynebacterium casei LMG S-19264T (=DSM 44701T), isolated from a smear-ripened cheese.</title>
        <authorList>
            <consortium name="US DOE Joint Genome Institute (JGI-PGF)"/>
            <person name="Walter F."/>
            <person name="Albersmeier A."/>
            <person name="Kalinowski J."/>
            <person name="Ruckert C."/>
        </authorList>
    </citation>
    <scope>NUCLEOTIDE SEQUENCE</scope>
    <source>
        <strain evidence="2">JCM 13306</strain>
    </source>
</reference>
<name>A0A919KIN2_9XANT</name>
<sequence>MSETMDILVRILAIVVPCLMLGVGALTGWIWMLWQDHTKHKLYVAENMLKSGALQEVKDELHSLRDVVYRIAIKMEVPVFSEPVRTR</sequence>
<dbReference type="AlphaFoldDB" id="A0A919KIN2"/>
<evidence type="ECO:0000256" key="1">
    <source>
        <dbReference type="SAM" id="Phobius"/>
    </source>
</evidence>
<dbReference type="Proteomes" id="UP000623958">
    <property type="component" value="Unassembled WGS sequence"/>
</dbReference>
<reference evidence="2" key="2">
    <citation type="submission" date="2020-09" db="EMBL/GenBank/DDBJ databases">
        <authorList>
            <person name="Sun Q."/>
            <person name="Ohkuma M."/>
        </authorList>
    </citation>
    <scope>NUCLEOTIDE SEQUENCE</scope>
    <source>
        <strain evidence="2">JCM 13306</strain>
    </source>
</reference>
<comment type="caution">
    <text evidence="2">The sequence shown here is derived from an EMBL/GenBank/DDBJ whole genome shotgun (WGS) entry which is preliminary data.</text>
</comment>
<dbReference type="EMBL" id="BNBA01000020">
    <property type="protein sequence ID" value="GHH56091.1"/>
    <property type="molecule type" value="Genomic_DNA"/>
</dbReference>
<accession>A0A919KIN2</accession>
<keyword evidence="1" id="KW-1133">Transmembrane helix</keyword>
<keyword evidence="1" id="KW-0472">Membrane</keyword>
<feature type="transmembrane region" description="Helical" evidence="1">
    <location>
        <begin position="7"/>
        <end position="34"/>
    </location>
</feature>
<keyword evidence="1" id="KW-0812">Transmembrane</keyword>
<evidence type="ECO:0000313" key="2">
    <source>
        <dbReference type="EMBL" id="GHH56091.1"/>
    </source>
</evidence>
<dbReference type="RefSeq" id="WP_434029519.1">
    <property type="nucleotide sequence ID" value="NZ_BNBA01000020.1"/>
</dbReference>